<name>A0A2N9AZW1_STRCX</name>
<dbReference type="EMBL" id="LT963352">
    <property type="protein sequence ID" value="SOR76608.1"/>
    <property type="molecule type" value="Genomic_DNA"/>
</dbReference>
<dbReference type="OrthoDB" id="535891at2"/>
<sequence length="1118" mass="116953">MSAGTLALLCRGLAGALAPLRMALDPEQVDGLFADLGLGLPPQVRDDPVWRTSVSKARDTAGELPGLVEQLTAAIVTDDNAAIVAHTAALAGRITMLRDRLTAVGDRLATLAPAFPSMPASEVAAFAAELPRRMLELMVVNHLERTTRGLLNGLALSGLIERRREQGVPNDPARPTHVVRRLRLDRLGPLLRSPGKYLSTIYGWSDPAFDGHALLAQLGEAGRLASLPVVLVDGPSGPLLDLLGGTVTADASTSPPGLRGGLRIALPAAQTFDLPLKQSGWRVRLASGPELPAGLSVQLVPPGRVVVTPPPGAPHVAGAVSAEATITAVPPQTHVVLLGQAGKSRLEVASVTAAARAELVWDAASGSAQAEPVLELAVHGGRFVLNLEGAGALLSALIPKDLVQADLDLAIRWSQGRIYLRGGAGLRAAFPVHLSLGPVDLQTVTVALDPSGESGLPVELSVNLRTMLGPLALLIEGVGITANLAFPPGGGNVGPLDVSFGFRAPGGIGLSLDAGPVTGAGYLAFDPPANRYAGALRLRLALFDAAAYAVYKQVTGRTSVVAVLGARFTPGIQLGFGFALTGLGGLIGLNRRAQIDLLRERLASGAAGNVLFCEDPVRNAPALLGDLEAFFPSADGGFLVGPTVQISWLSPIVRIDLGLIIELPGPSRVMILGSIRALIGISERAALLYLRMDVLGVVDLAGRRISLDAVLVGSHALGVFRLAGGMAFRLDYGSNPYVLFSVGGFHPRFDPGPLDLPRLDRVGASLDVNVVAHAYLRLEMYLAFTANTLQAGARVEAGVELGPLSAHGHFVFDALLQFRPFHFEATFSAGFSVEALGLSFASVAITGRISGPGPLVVYAKGRVKRLGVSVSGSATFELGSHDAERVQPISSPVQHLADELKRASNLRVGGEDPSVLLRPDRAVVPGVLVTPKGSLVWEQKRAPLNTLIRRLGGVPLDGAHQLRIEVPAEWQVSEERDWFNPGAFTDLDLRDSQTLNNAAFAELPSGVRLGGAADAVAPTAVSYTERIDLVKRPTRLRLTDLLAKAYLTKALHAALNDRTMTPTIDPGSAKVTVAPETADVYAPDGTLKQAHETPFQAFQLVQSGAGSAFPSADVAVAL</sequence>
<evidence type="ECO:0000313" key="2">
    <source>
        <dbReference type="EMBL" id="SOR76608.1"/>
    </source>
</evidence>
<dbReference type="InterPro" id="IPR046538">
    <property type="entry name" value="DUF6603"/>
</dbReference>
<gene>
    <name evidence="2" type="ORF">SCNRRL3882_0091</name>
</gene>
<dbReference type="Pfam" id="PF20248">
    <property type="entry name" value="DUF6603"/>
    <property type="match status" value="1"/>
</dbReference>
<feature type="domain" description="DUF6603" evidence="1">
    <location>
        <begin position="432"/>
        <end position="988"/>
    </location>
</feature>
<proteinExistence type="predicted"/>
<protein>
    <recommendedName>
        <fullName evidence="1">DUF6603 domain-containing protein</fullName>
    </recommendedName>
</protein>
<dbReference type="AlphaFoldDB" id="A0A2N9AZW1"/>
<dbReference type="RefSeq" id="WP_050810271.1">
    <property type="nucleotide sequence ID" value="NZ_LT962942.1"/>
</dbReference>
<evidence type="ECO:0000313" key="3">
    <source>
        <dbReference type="Proteomes" id="UP000235464"/>
    </source>
</evidence>
<keyword evidence="3" id="KW-1185">Reference proteome</keyword>
<accession>A0A2N9AZW1</accession>
<evidence type="ECO:0000259" key="1">
    <source>
        <dbReference type="Pfam" id="PF20248"/>
    </source>
</evidence>
<reference evidence="3" key="1">
    <citation type="submission" date="2017-11" db="EMBL/GenBank/DDBJ databases">
        <authorList>
            <person name="Wibberg D."/>
        </authorList>
    </citation>
    <scope>NUCLEOTIDE SEQUENCE [LARGE SCALE GENOMIC DNA]</scope>
</reference>
<dbReference type="Proteomes" id="UP000235464">
    <property type="component" value="Chromosome I"/>
</dbReference>
<organism evidence="2 3">
    <name type="scientific">Streptomyces chartreusis NRRL 3882</name>
    <dbReference type="NCBI Taxonomy" id="1079985"/>
    <lineage>
        <taxon>Bacteria</taxon>
        <taxon>Bacillati</taxon>
        <taxon>Actinomycetota</taxon>
        <taxon>Actinomycetes</taxon>
        <taxon>Kitasatosporales</taxon>
        <taxon>Streptomycetaceae</taxon>
        <taxon>Streptomyces</taxon>
    </lineage>
</organism>